<organism evidence="2">
    <name type="scientific">Ectropis obliqua</name>
    <name type="common">Tea geometrid moth</name>
    <dbReference type="NCBI Taxonomy" id="248899"/>
    <lineage>
        <taxon>Eukaryota</taxon>
        <taxon>Metazoa</taxon>
        <taxon>Ecdysozoa</taxon>
        <taxon>Arthropoda</taxon>
        <taxon>Hexapoda</taxon>
        <taxon>Insecta</taxon>
        <taxon>Pterygota</taxon>
        <taxon>Neoptera</taxon>
        <taxon>Endopterygota</taxon>
        <taxon>Lepidoptera</taxon>
        <taxon>Glossata</taxon>
        <taxon>Ditrysia</taxon>
        <taxon>Geometroidea</taxon>
        <taxon>Geometridae</taxon>
        <taxon>Ennominae</taxon>
        <taxon>Ectropis</taxon>
    </lineage>
</organism>
<name>A0A1L2BL97_ECTOB</name>
<feature type="chain" id="PRO_5012069132" evidence="1">
    <location>
        <begin position="18"/>
        <end position="145"/>
    </location>
</feature>
<sequence length="145" mass="15832">MMRYVCVIAVILAGFMAAGVTDEEKKQMHDYLVSATESCSKEFGIPSEDFEKAKRNKELQSLDPCFVACILKGNGLIDDKGMFDPAKGTSIAEKFIKSPDDIAKVKKISDICSSVNDEAVNDGDKGCDRAVLLLKCLMENKSLVV</sequence>
<evidence type="ECO:0000256" key="1">
    <source>
        <dbReference type="SAM" id="SignalP"/>
    </source>
</evidence>
<proteinExistence type="evidence at transcript level"/>
<protein>
    <submittedName>
        <fullName evidence="2">Odorant-binding protein 18</fullName>
    </submittedName>
</protein>
<dbReference type="GO" id="GO:0005549">
    <property type="term" value="F:odorant binding"/>
    <property type="evidence" value="ECO:0007669"/>
    <property type="project" value="InterPro"/>
</dbReference>
<dbReference type="Gene3D" id="1.10.238.20">
    <property type="entry name" value="Pheromone/general odorant binding protein domain"/>
    <property type="match status" value="1"/>
</dbReference>
<dbReference type="CDD" id="cd23992">
    <property type="entry name" value="PBP_GOBP"/>
    <property type="match status" value="1"/>
</dbReference>
<feature type="signal peptide" evidence="1">
    <location>
        <begin position="1"/>
        <end position="17"/>
    </location>
</feature>
<dbReference type="SUPFAM" id="SSF47565">
    <property type="entry name" value="Insect pheromone/odorant-binding proteins"/>
    <property type="match status" value="1"/>
</dbReference>
<dbReference type="SMART" id="SM00708">
    <property type="entry name" value="PhBP"/>
    <property type="match status" value="1"/>
</dbReference>
<dbReference type="Pfam" id="PF01395">
    <property type="entry name" value="PBP_GOBP"/>
    <property type="match status" value="1"/>
</dbReference>
<dbReference type="AlphaFoldDB" id="A0A1L2BL97"/>
<accession>A0A1L2BL97</accession>
<dbReference type="InterPro" id="IPR006170">
    <property type="entry name" value="PBP/GOBP"/>
</dbReference>
<evidence type="ECO:0000313" key="2">
    <source>
        <dbReference type="EMBL" id="ALS03866.1"/>
    </source>
</evidence>
<dbReference type="EMBL" id="KT327223">
    <property type="protein sequence ID" value="ALS03866.1"/>
    <property type="molecule type" value="mRNA"/>
</dbReference>
<reference evidence="2" key="1">
    <citation type="submission" date="2015-07" db="EMBL/GenBank/DDBJ databases">
        <title>Transcriptome analysis of odorant reception genes in the tea geometrid, Ectropis obliqua.</title>
        <authorList>
            <person name="Chen Z."/>
            <person name="Ma L."/>
            <person name="Li Z."/>
        </authorList>
    </citation>
    <scope>NUCLEOTIDE SEQUENCE</scope>
</reference>
<keyword evidence="1" id="KW-0732">Signal</keyword>
<dbReference type="InterPro" id="IPR036728">
    <property type="entry name" value="PBP_GOBP_sf"/>
</dbReference>